<protein>
    <submittedName>
        <fullName evidence="2">SusD/RagB family nutrient-binding outer membrane lipoprotein</fullName>
    </submittedName>
</protein>
<gene>
    <name evidence="2" type="ORF">AAG747_09770</name>
</gene>
<comment type="caution">
    <text evidence="2">The sequence shown here is derived from an EMBL/GenBank/DDBJ whole genome shotgun (WGS) entry which is preliminary data.</text>
</comment>
<keyword evidence="3" id="KW-1185">Reference proteome</keyword>
<evidence type="ECO:0000256" key="1">
    <source>
        <dbReference type="SAM" id="SignalP"/>
    </source>
</evidence>
<proteinExistence type="predicted"/>
<dbReference type="EMBL" id="JBDKWZ010000005">
    <property type="protein sequence ID" value="MEN7548197.1"/>
    <property type="molecule type" value="Genomic_DNA"/>
</dbReference>
<dbReference type="Gene3D" id="1.25.40.390">
    <property type="match status" value="1"/>
</dbReference>
<dbReference type="RefSeq" id="WP_346820978.1">
    <property type="nucleotide sequence ID" value="NZ_JBDKWZ010000005.1"/>
</dbReference>
<name>A0AAW9S3R5_9BACT</name>
<evidence type="ECO:0000313" key="2">
    <source>
        <dbReference type="EMBL" id="MEN7548197.1"/>
    </source>
</evidence>
<feature type="chain" id="PRO_5043342566" evidence="1">
    <location>
        <begin position="22"/>
        <end position="462"/>
    </location>
</feature>
<evidence type="ECO:0000313" key="3">
    <source>
        <dbReference type="Proteomes" id="UP001403385"/>
    </source>
</evidence>
<keyword evidence="2" id="KW-0449">Lipoprotein</keyword>
<dbReference type="InterPro" id="IPR011990">
    <property type="entry name" value="TPR-like_helical_dom_sf"/>
</dbReference>
<dbReference type="Pfam" id="PF12771">
    <property type="entry name" value="SusD-like_2"/>
    <property type="match status" value="1"/>
</dbReference>
<accession>A0AAW9S3R5</accession>
<dbReference type="InterPro" id="IPR041662">
    <property type="entry name" value="SusD-like_2"/>
</dbReference>
<keyword evidence="1" id="KW-0732">Signal</keyword>
<dbReference type="AlphaFoldDB" id="A0AAW9S3R5"/>
<feature type="signal peptide" evidence="1">
    <location>
        <begin position="1"/>
        <end position="21"/>
    </location>
</feature>
<organism evidence="2 3">
    <name type="scientific">Rapidithrix thailandica</name>
    <dbReference type="NCBI Taxonomy" id="413964"/>
    <lineage>
        <taxon>Bacteria</taxon>
        <taxon>Pseudomonadati</taxon>
        <taxon>Bacteroidota</taxon>
        <taxon>Cytophagia</taxon>
        <taxon>Cytophagales</taxon>
        <taxon>Flammeovirgaceae</taxon>
        <taxon>Rapidithrix</taxon>
    </lineage>
</organism>
<dbReference type="Proteomes" id="UP001403385">
    <property type="component" value="Unassembled WGS sequence"/>
</dbReference>
<sequence>MRITYKFFTLLLVCLFSYSSCTDFVEGYQDDPNNPTDAPVNTLMTVAFTGMIIPHSGEDARLACMWSRQFTGTDRQYSGYNVYSINSEDFEWDKFYFAIIQQANLVIERAPLTNNRILKGMALTIKAHAFGVMISLWGDAPYFEANQLDEFPDPNFDSQVTVYAEVQKLLDEAIADLESDIGDDLGVDFYFNGDTELWIKAARTLKARFYMHTKNYAAAKTQAEMGILTVADDMMIPHGGTYIQDMNIYHSFLVIDRDTYMGARGAILPQMLDANKAWYRGDAKTDESKRFAYIYTPPSSPELDDYGINTGSEGIFASNASFKLVTCEENLLILAETLLREDDLDGALEALNKVRQLHATQFEATYDDYVAADFEAGGIANLSGKTASESMMYEILEEKYISLVGQIEVFNDIRRTDNLLGLPPTTGTQLPERFLIPQDEINANANIPGNRPDIFTPTAVNQ</sequence>
<dbReference type="SUPFAM" id="SSF48452">
    <property type="entry name" value="TPR-like"/>
    <property type="match status" value="1"/>
</dbReference>
<reference evidence="2 3" key="1">
    <citation type="submission" date="2024-04" db="EMBL/GenBank/DDBJ databases">
        <title>Novel genus in family Flammeovirgaceae.</title>
        <authorList>
            <person name="Nguyen T.H."/>
            <person name="Vuong T.Q."/>
            <person name="Le H."/>
            <person name="Kim S.-G."/>
        </authorList>
    </citation>
    <scope>NUCLEOTIDE SEQUENCE [LARGE SCALE GENOMIC DNA]</scope>
    <source>
        <strain evidence="2 3">JCM 23209</strain>
    </source>
</reference>